<dbReference type="Proteomes" id="UP001139369">
    <property type="component" value="Unassembled WGS sequence"/>
</dbReference>
<feature type="repeat" description="ANK" evidence="3">
    <location>
        <begin position="77"/>
        <end position="109"/>
    </location>
</feature>
<feature type="repeat" description="ANK" evidence="3">
    <location>
        <begin position="44"/>
        <end position="76"/>
    </location>
</feature>
<accession>A0A9X1VQI4</accession>
<dbReference type="SUPFAM" id="SSF48403">
    <property type="entry name" value="Ankyrin repeat"/>
    <property type="match status" value="1"/>
</dbReference>
<feature type="repeat" description="ANK" evidence="3">
    <location>
        <begin position="110"/>
        <end position="144"/>
    </location>
</feature>
<gene>
    <name evidence="4" type="ORF">MC378_14825</name>
</gene>
<evidence type="ECO:0000313" key="5">
    <source>
        <dbReference type="Proteomes" id="UP001139369"/>
    </source>
</evidence>
<evidence type="ECO:0000256" key="3">
    <source>
        <dbReference type="PROSITE-ProRule" id="PRU00023"/>
    </source>
</evidence>
<organism evidence="4 5">
    <name type="scientific">Polaribacter marinus</name>
    <dbReference type="NCBI Taxonomy" id="2916838"/>
    <lineage>
        <taxon>Bacteria</taxon>
        <taxon>Pseudomonadati</taxon>
        <taxon>Bacteroidota</taxon>
        <taxon>Flavobacteriia</taxon>
        <taxon>Flavobacteriales</taxon>
        <taxon>Flavobacteriaceae</taxon>
    </lineage>
</organism>
<evidence type="ECO:0000313" key="4">
    <source>
        <dbReference type="EMBL" id="MCI2230451.1"/>
    </source>
</evidence>
<evidence type="ECO:0000256" key="1">
    <source>
        <dbReference type="ARBA" id="ARBA00022737"/>
    </source>
</evidence>
<dbReference type="PANTHER" id="PTHR24171">
    <property type="entry name" value="ANKYRIN REPEAT DOMAIN-CONTAINING PROTEIN 39-RELATED"/>
    <property type="match status" value="1"/>
</dbReference>
<proteinExistence type="predicted"/>
<comment type="caution">
    <text evidence="4">The sequence shown here is derived from an EMBL/GenBank/DDBJ whole genome shotgun (WGS) entry which is preliminary data.</text>
</comment>
<dbReference type="RefSeq" id="WP_242179578.1">
    <property type="nucleotide sequence ID" value="NZ_JAKQYM010000023.1"/>
</dbReference>
<dbReference type="PROSITE" id="PS50297">
    <property type="entry name" value="ANK_REP_REGION"/>
    <property type="match status" value="2"/>
</dbReference>
<evidence type="ECO:0000256" key="2">
    <source>
        <dbReference type="ARBA" id="ARBA00023043"/>
    </source>
</evidence>
<dbReference type="PROSITE" id="PS50088">
    <property type="entry name" value="ANK_REPEAT"/>
    <property type="match status" value="3"/>
</dbReference>
<protein>
    <submittedName>
        <fullName evidence="4">Ankyrin repeat domain-containing protein</fullName>
    </submittedName>
</protein>
<keyword evidence="5" id="KW-1185">Reference proteome</keyword>
<name>A0A9X1VQI4_9FLAO</name>
<dbReference type="AlphaFoldDB" id="A0A9X1VQI4"/>
<dbReference type="InterPro" id="IPR002110">
    <property type="entry name" value="Ankyrin_rpt"/>
</dbReference>
<dbReference type="Gene3D" id="1.25.40.20">
    <property type="entry name" value="Ankyrin repeat-containing domain"/>
    <property type="match status" value="1"/>
</dbReference>
<sequence>MARAGRLLKVESELEFIDSYVEKNDFDGINMLTKSHGIDCYDSYKRTFLILASSKGNESILNYIIEKGADIDFQDKNGFSALHFASQNNEIGIIEILLNKGANPNVRDFHGNPPIWTAIMNAREDFSIVKKLLEKNADIQTKNNHGKSPKEMWNLRFNDEIESLLK</sequence>
<dbReference type="InterPro" id="IPR036770">
    <property type="entry name" value="Ankyrin_rpt-contain_sf"/>
</dbReference>
<dbReference type="SMART" id="SM00248">
    <property type="entry name" value="ANK"/>
    <property type="match status" value="3"/>
</dbReference>
<keyword evidence="1" id="KW-0677">Repeat</keyword>
<keyword evidence="2 3" id="KW-0040">ANK repeat</keyword>
<dbReference type="Pfam" id="PF12796">
    <property type="entry name" value="Ank_2"/>
    <property type="match status" value="1"/>
</dbReference>
<dbReference type="EMBL" id="JAKQYM010000023">
    <property type="protein sequence ID" value="MCI2230451.1"/>
    <property type="molecule type" value="Genomic_DNA"/>
</dbReference>
<reference evidence="4" key="1">
    <citation type="submission" date="2022-02" db="EMBL/GenBank/DDBJ databases">
        <title>Polaribacter sp. MSW13, isolated from seawater.</title>
        <authorList>
            <person name="Kristyanto S."/>
            <person name="Jung J."/>
            <person name="Jeon C.O."/>
        </authorList>
    </citation>
    <scope>NUCLEOTIDE SEQUENCE</scope>
    <source>
        <strain evidence="4">MSW13</strain>
    </source>
</reference>